<dbReference type="OrthoDB" id="1432093at2759"/>
<dbReference type="EMBL" id="JAPFFK010000020">
    <property type="protein sequence ID" value="KAJ6680720.1"/>
    <property type="molecule type" value="Genomic_DNA"/>
</dbReference>
<proteinExistence type="predicted"/>
<evidence type="ECO:0000313" key="2">
    <source>
        <dbReference type="Proteomes" id="UP001151532"/>
    </source>
</evidence>
<reference evidence="1" key="2">
    <citation type="journal article" date="2023" name="Int. J. Mol. Sci.">
        <title>De Novo Assembly and Annotation of 11 Diverse Shrub Willow (Salix) Genomes Reveals Novel Gene Organization in Sex-Linked Regions.</title>
        <authorList>
            <person name="Hyden B."/>
            <person name="Feng K."/>
            <person name="Yates T.B."/>
            <person name="Jawdy S."/>
            <person name="Cereghino C."/>
            <person name="Smart L.B."/>
            <person name="Muchero W."/>
        </authorList>
    </citation>
    <scope>NUCLEOTIDE SEQUENCE</scope>
    <source>
        <tissue evidence="1">Shoot tip</tissue>
    </source>
</reference>
<protein>
    <submittedName>
        <fullName evidence="1">POLY A -SPECIFIC RIBONUCLEASE/TARGET OF EGR1 MEMBER 1</fullName>
    </submittedName>
</protein>
<keyword evidence="2" id="KW-1185">Reference proteome</keyword>
<evidence type="ECO:0000313" key="1">
    <source>
        <dbReference type="EMBL" id="KAJ6680720.1"/>
    </source>
</evidence>
<sequence>MKEISPMRKVTNIPVAISQLKNRFLTPIDMEIPCQAMENEDTIHGQNVVKICELFAKLCSILKINPAAVQSDEEKQASALEAYANIFSPFWLTAGMLKSLLQESHEAFSKEFDVRLVDNSCAIVIFWQCGLSETFLNTMNKCSDMRGPLREMVSEGLRAAGYETYNRACRLGLWESRLADSLDRALADPDSASKADSKTKSSDICNEWIINLDDL</sequence>
<gene>
    <name evidence="1" type="ORF">OIU79_020250</name>
</gene>
<comment type="caution">
    <text evidence="1">The sequence shown here is derived from an EMBL/GenBank/DDBJ whole genome shotgun (WGS) entry which is preliminary data.</text>
</comment>
<dbReference type="Proteomes" id="UP001151532">
    <property type="component" value="Chromosome 14"/>
</dbReference>
<dbReference type="AlphaFoldDB" id="A0A9Q0SKZ0"/>
<name>A0A9Q0SKZ0_SALPP</name>
<accession>A0A9Q0SKZ0</accession>
<reference evidence="1" key="1">
    <citation type="submission" date="2022-11" db="EMBL/GenBank/DDBJ databases">
        <authorList>
            <person name="Hyden B.L."/>
            <person name="Feng K."/>
            <person name="Yates T."/>
            <person name="Jawdy S."/>
            <person name="Smart L.B."/>
            <person name="Muchero W."/>
        </authorList>
    </citation>
    <scope>NUCLEOTIDE SEQUENCE</scope>
    <source>
        <tissue evidence="1">Shoot tip</tissue>
    </source>
</reference>
<organism evidence="1 2">
    <name type="scientific">Salix purpurea</name>
    <name type="common">Purple osier willow</name>
    <dbReference type="NCBI Taxonomy" id="77065"/>
    <lineage>
        <taxon>Eukaryota</taxon>
        <taxon>Viridiplantae</taxon>
        <taxon>Streptophyta</taxon>
        <taxon>Embryophyta</taxon>
        <taxon>Tracheophyta</taxon>
        <taxon>Spermatophyta</taxon>
        <taxon>Magnoliopsida</taxon>
        <taxon>eudicotyledons</taxon>
        <taxon>Gunneridae</taxon>
        <taxon>Pentapetalae</taxon>
        <taxon>rosids</taxon>
        <taxon>fabids</taxon>
        <taxon>Malpighiales</taxon>
        <taxon>Salicaceae</taxon>
        <taxon>Saliceae</taxon>
        <taxon>Salix</taxon>
    </lineage>
</organism>